<dbReference type="InterPro" id="IPR029441">
    <property type="entry name" value="Cass2"/>
</dbReference>
<feature type="domain" description="AraC effector-binding" evidence="1">
    <location>
        <begin position="1"/>
        <end position="157"/>
    </location>
</feature>
<dbReference type="SUPFAM" id="SSF55136">
    <property type="entry name" value="Probable bacterial effector-binding domain"/>
    <property type="match status" value="1"/>
</dbReference>
<evidence type="ECO:0000313" key="2">
    <source>
        <dbReference type="EMBL" id="CAB4546276.1"/>
    </source>
</evidence>
<name>A0A6J6C4Y8_9ZZZZ</name>
<gene>
    <name evidence="2" type="ORF">UFOPK1458_00590</name>
</gene>
<evidence type="ECO:0000259" key="1">
    <source>
        <dbReference type="SMART" id="SM00871"/>
    </source>
</evidence>
<protein>
    <submittedName>
        <fullName evidence="2">Unannotated protein</fullName>
    </submittedName>
</protein>
<dbReference type="PANTHER" id="PTHR36444:SF2">
    <property type="entry name" value="TRANSCRIPTIONAL REGULATOR PROTEIN YOBU-RELATED"/>
    <property type="match status" value="1"/>
</dbReference>
<accession>A0A6J6C4Y8</accession>
<dbReference type="InterPro" id="IPR053182">
    <property type="entry name" value="YobU-like_regulator"/>
</dbReference>
<dbReference type="InterPro" id="IPR011256">
    <property type="entry name" value="Reg_factor_effector_dom_sf"/>
</dbReference>
<proteinExistence type="predicted"/>
<dbReference type="Gene3D" id="3.20.80.10">
    <property type="entry name" value="Regulatory factor, effector binding domain"/>
    <property type="match status" value="1"/>
</dbReference>
<dbReference type="EMBL" id="CAEZSQ010000119">
    <property type="protein sequence ID" value="CAB4546276.1"/>
    <property type="molecule type" value="Genomic_DNA"/>
</dbReference>
<dbReference type="AlphaFoldDB" id="A0A6J6C4Y8"/>
<sequence length="157" mass="17500">MSEIVNLKHGKLIGIKTSVFTIFNQEKYDPRAIPGAWQEFFAKASGTNLTNTKIFYGASIPSMSMDTPMDYFAGAIVDENTQVPDGFESVEIPEGNYLCHIHVGPITDIAGSYEKTYMEILPSSGKEMRPAPHLEIYNSELNPMDEKYEMTIAVPIL</sequence>
<dbReference type="Pfam" id="PF14526">
    <property type="entry name" value="Cass2"/>
    <property type="match status" value="1"/>
</dbReference>
<dbReference type="SMART" id="SM00871">
    <property type="entry name" value="AraC_E_bind"/>
    <property type="match status" value="1"/>
</dbReference>
<reference evidence="2" key="1">
    <citation type="submission" date="2020-05" db="EMBL/GenBank/DDBJ databases">
        <authorList>
            <person name="Chiriac C."/>
            <person name="Salcher M."/>
            <person name="Ghai R."/>
            <person name="Kavagutti S V."/>
        </authorList>
    </citation>
    <scope>NUCLEOTIDE SEQUENCE</scope>
</reference>
<dbReference type="InterPro" id="IPR010499">
    <property type="entry name" value="AraC_E-bd"/>
</dbReference>
<organism evidence="2">
    <name type="scientific">freshwater metagenome</name>
    <dbReference type="NCBI Taxonomy" id="449393"/>
    <lineage>
        <taxon>unclassified sequences</taxon>
        <taxon>metagenomes</taxon>
        <taxon>ecological metagenomes</taxon>
    </lineage>
</organism>
<dbReference type="PANTHER" id="PTHR36444">
    <property type="entry name" value="TRANSCRIPTIONAL REGULATOR PROTEIN YOBU-RELATED"/>
    <property type="match status" value="1"/>
</dbReference>